<dbReference type="GO" id="GO:0034475">
    <property type="term" value="P:U4 snRNA 3'-end processing"/>
    <property type="evidence" value="ECO:0007669"/>
    <property type="project" value="TreeGrafter"/>
</dbReference>
<proteinExistence type="inferred from homology"/>
<sequence>MNQDFLVLQEFREDGRKKNELRKVDCILGFDQTVEGSCKLIQGLTEIVCLIKGPHNKSTRRESEGFLNVQYNVAPFSGTDRRKISKFDKDWNEFTENLRVSFESVILTEQLGSGEIDIIVSVIQADGSAKSSIFNAISLALMDAGIPMKDFTVSSTVISLNSEILLDATYQEQKKASAELIISYLPRSDQVDFMEMKSSKISQQDTKEMCKIAVDGCKQMYQILRTFVLESSVKTLLSTR</sequence>
<name>I7LZP1_TETTS</name>
<gene>
    <name evidence="4" type="ORF">TTHERM_00691500</name>
</gene>
<dbReference type="eggNOG" id="KOG1068">
    <property type="taxonomic scope" value="Eukaryota"/>
</dbReference>
<dbReference type="GO" id="GO:0000176">
    <property type="term" value="C:nuclear exosome (RNase complex)"/>
    <property type="evidence" value="ECO:0007669"/>
    <property type="project" value="TreeGrafter"/>
</dbReference>
<dbReference type="InterPro" id="IPR020568">
    <property type="entry name" value="Ribosomal_Su5_D2-typ_SF"/>
</dbReference>
<feature type="domain" description="Exoribonuclease phosphorolytic" evidence="2">
    <location>
        <begin position="20"/>
        <end position="147"/>
    </location>
</feature>
<dbReference type="GO" id="GO:0071028">
    <property type="term" value="P:nuclear mRNA surveillance"/>
    <property type="evidence" value="ECO:0007669"/>
    <property type="project" value="TreeGrafter"/>
</dbReference>
<dbReference type="InterPro" id="IPR036345">
    <property type="entry name" value="ExoRNase_PH_dom2_sf"/>
</dbReference>
<evidence type="ECO:0000256" key="1">
    <source>
        <dbReference type="ARBA" id="ARBA00006678"/>
    </source>
</evidence>
<feature type="domain" description="Exoribonuclease phosphorolytic" evidence="3">
    <location>
        <begin position="151"/>
        <end position="215"/>
    </location>
</feature>
<dbReference type="Pfam" id="PF03725">
    <property type="entry name" value="RNase_PH_C"/>
    <property type="match status" value="1"/>
</dbReference>
<dbReference type="GO" id="GO:0003723">
    <property type="term" value="F:RNA binding"/>
    <property type="evidence" value="ECO:0007669"/>
    <property type="project" value="TreeGrafter"/>
</dbReference>
<dbReference type="Gene3D" id="3.30.230.70">
    <property type="entry name" value="GHMP Kinase, N-terminal domain"/>
    <property type="match status" value="1"/>
</dbReference>
<dbReference type="RefSeq" id="XP_001032115.1">
    <property type="nucleotide sequence ID" value="XM_001032115.3"/>
</dbReference>
<dbReference type="InterPro" id="IPR015847">
    <property type="entry name" value="ExoRNase_PH_dom2"/>
</dbReference>
<dbReference type="FunCoup" id="I7LZP1">
    <property type="interactions" value="398"/>
</dbReference>
<dbReference type="SUPFAM" id="SSF54211">
    <property type="entry name" value="Ribosomal protein S5 domain 2-like"/>
    <property type="match status" value="1"/>
</dbReference>
<dbReference type="InterPro" id="IPR027408">
    <property type="entry name" value="PNPase/RNase_PH_dom_sf"/>
</dbReference>
<dbReference type="STRING" id="312017.I7LZP1"/>
<dbReference type="Pfam" id="PF01138">
    <property type="entry name" value="RNase_PH"/>
    <property type="match status" value="1"/>
</dbReference>
<dbReference type="PANTHER" id="PTHR11953">
    <property type="entry name" value="EXOSOME COMPLEX COMPONENT"/>
    <property type="match status" value="1"/>
</dbReference>
<dbReference type="SUPFAM" id="SSF55666">
    <property type="entry name" value="Ribonuclease PH domain 2-like"/>
    <property type="match status" value="1"/>
</dbReference>
<dbReference type="PANTHER" id="PTHR11953:SF0">
    <property type="entry name" value="EXOSOME COMPLEX COMPONENT RRP41"/>
    <property type="match status" value="1"/>
</dbReference>
<evidence type="ECO:0000313" key="5">
    <source>
        <dbReference type="Proteomes" id="UP000009168"/>
    </source>
</evidence>
<dbReference type="GO" id="GO:0071051">
    <property type="term" value="P:poly(A)-dependent snoRNA 3'-end processing"/>
    <property type="evidence" value="ECO:0007669"/>
    <property type="project" value="TreeGrafter"/>
</dbReference>
<dbReference type="Proteomes" id="UP000009168">
    <property type="component" value="Unassembled WGS sequence"/>
</dbReference>
<accession>I7LZP1</accession>
<dbReference type="KEGG" id="tet:TTHERM_00691500"/>
<dbReference type="OMA" id="ENQMLSI"/>
<evidence type="ECO:0000259" key="3">
    <source>
        <dbReference type="Pfam" id="PF03725"/>
    </source>
</evidence>
<dbReference type="InterPro" id="IPR050080">
    <property type="entry name" value="RNase_PH"/>
</dbReference>
<dbReference type="GeneID" id="7830793"/>
<dbReference type="InParanoid" id="I7LZP1"/>
<keyword evidence="5" id="KW-1185">Reference proteome</keyword>
<reference evidence="5" key="1">
    <citation type="journal article" date="2006" name="PLoS Biol.">
        <title>Macronuclear genome sequence of the ciliate Tetrahymena thermophila, a model eukaryote.</title>
        <authorList>
            <person name="Eisen J.A."/>
            <person name="Coyne R.S."/>
            <person name="Wu M."/>
            <person name="Wu D."/>
            <person name="Thiagarajan M."/>
            <person name="Wortman J.R."/>
            <person name="Badger J.H."/>
            <person name="Ren Q."/>
            <person name="Amedeo P."/>
            <person name="Jones K.M."/>
            <person name="Tallon L.J."/>
            <person name="Delcher A.L."/>
            <person name="Salzberg S.L."/>
            <person name="Silva J.C."/>
            <person name="Haas B.J."/>
            <person name="Majoros W.H."/>
            <person name="Farzad M."/>
            <person name="Carlton J.M."/>
            <person name="Smith R.K. Jr."/>
            <person name="Garg J."/>
            <person name="Pearlman R.E."/>
            <person name="Karrer K.M."/>
            <person name="Sun L."/>
            <person name="Manning G."/>
            <person name="Elde N.C."/>
            <person name="Turkewitz A.P."/>
            <person name="Asai D.J."/>
            <person name="Wilkes D.E."/>
            <person name="Wang Y."/>
            <person name="Cai H."/>
            <person name="Collins K."/>
            <person name="Stewart B.A."/>
            <person name="Lee S.R."/>
            <person name="Wilamowska K."/>
            <person name="Weinberg Z."/>
            <person name="Ruzzo W.L."/>
            <person name="Wloga D."/>
            <person name="Gaertig J."/>
            <person name="Frankel J."/>
            <person name="Tsao C.-C."/>
            <person name="Gorovsky M.A."/>
            <person name="Keeling P.J."/>
            <person name="Waller R.F."/>
            <person name="Patron N.J."/>
            <person name="Cherry J.M."/>
            <person name="Stover N.A."/>
            <person name="Krieger C.J."/>
            <person name="del Toro C."/>
            <person name="Ryder H.F."/>
            <person name="Williamson S.C."/>
            <person name="Barbeau R.A."/>
            <person name="Hamilton E.P."/>
            <person name="Orias E."/>
        </authorList>
    </citation>
    <scope>NUCLEOTIDE SEQUENCE [LARGE SCALE GENOMIC DNA]</scope>
    <source>
        <strain evidence="5">SB210</strain>
    </source>
</reference>
<dbReference type="AlphaFoldDB" id="I7LZP1"/>
<evidence type="ECO:0000313" key="4">
    <source>
        <dbReference type="EMBL" id="EAR84452.1"/>
    </source>
</evidence>
<dbReference type="InterPro" id="IPR001247">
    <property type="entry name" value="ExoRNase_PH_dom1"/>
</dbReference>
<dbReference type="GO" id="GO:0000177">
    <property type="term" value="C:cytoplasmic exosome (RNase complex)"/>
    <property type="evidence" value="ECO:0007669"/>
    <property type="project" value="TreeGrafter"/>
</dbReference>
<dbReference type="HOGENOM" id="CLU_063514_0_0_1"/>
<evidence type="ECO:0000259" key="2">
    <source>
        <dbReference type="Pfam" id="PF01138"/>
    </source>
</evidence>
<comment type="similarity">
    <text evidence="1">Belongs to the RNase PH family.</text>
</comment>
<dbReference type="OrthoDB" id="27298at2759"/>
<organism evidence="4 5">
    <name type="scientific">Tetrahymena thermophila (strain SB210)</name>
    <dbReference type="NCBI Taxonomy" id="312017"/>
    <lineage>
        <taxon>Eukaryota</taxon>
        <taxon>Sar</taxon>
        <taxon>Alveolata</taxon>
        <taxon>Ciliophora</taxon>
        <taxon>Intramacronucleata</taxon>
        <taxon>Oligohymenophorea</taxon>
        <taxon>Hymenostomatida</taxon>
        <taxon>Tetrahymenina</taxon>
        <taxon>Tetrahymenidae</taxon>
        <taxon>Tetrahymena</taxon>
    </lineage>
</organism>
<dbReference type="GO" id="GO:0016075">
    <property type="term" value="P:rRNA catabolic process"/>
    <property type="evidence" value="ECO:0007669"/>
    <property type="project" value="TreeGrafter"/>
</dbReference>
<protein>
    <submittedName>
        <fullName evidence="4">3' exoribonuclease family 1 protein</fullName>
    </submittedName>
</protein>
<dbReference type="GO" id="GO:0005730">
    <property type="term" value="C:nucleolus"/>
    <property type="evidence" value="ECO:0007669"/>
    <property type="project" value="TreeGrafter"/>
</dbReference>
<dbReference type="EMBL" id="GG662490">
    <property type="protein sequence ID" value="EAR84452.1"/>
    <property type="molecule type" value="Genomic_DNA"/>
</dbReference>